<dbReference type="PANTHER" id="PTHR42085">
    <property type="entry name" value="F-BOX DOMAIN-CONTAINING PROTEIN"/>
    <property type="match status" value="1"/>
</dbReference>
<keyword evidence="2" id="KW-1185">Reference proteome</keyword>
<reference evidence="1 2" key="1">
    <citation type="submission" date="2017-03" db="EMBL/GenBank/DDBJ databases">
        <title>Genomes of endolithic fungi from Antarctica.</title>
        <authorList>
            <person name="Coleine C."/>
            <person name="Masonjones S."/>
            <person name="Stajich J.E."/>
        </authorList>
    </citation>
    <scope>NUCLEOTIDE SEQUENCE [LARGE SCALE GENOMIC DNA]</scope>
    <source>
        <strain evidence="1 2">CCFEE 6315</strain>
    </source>
</reference>
<dbReference type="AlphaFoldDB" id="A0A4U0U0Z0"/>
<name>A0A4U0U0Z0_9PEZI</name>
<dbReference type="InterPro" id="IPR038883">
    <property type="entry name" value="AN11006-like"/>
</dbReference>
<dbReference type="EMBL" id="NAJL01000018">
    <property type="protein sequence ID" value="TKA28447.1"/>
    <property type="molecule type" value="Genomic_DNA"/>
</dbReference>
<evidence type="ECO:0000313" key="2">
    <source>
        <dbReference type="Proteomes" id="UP000308549"/>
    </source>
</evidence>
<dbReference type="PANTHER" id="PTHR42085:SF1">
    <property type="entry name" value="F-BOX DOMAIN-CONTAINING PROTEIN"/>
    <property type="match status" value="1"/>
</dbReference>
<accession>A0A4U0U0Z0</accession>
<dbReference type="OrthoDB" id="5413827at2759"/>
<proteinExistence type="predicted"/>
<gene>
    <name evidence="1" type="ORF">B0A50_03914</name>
</gene>
<organism evidence="1 2">
    <name type="scientific">Salinomyces thailandicus</name>
    <dbReference type="NCBI Taxonomy" id="706561"/>
    <lineage>
        <taxon>Eukaryota</taxon>
        <taxon>Fungi</taxon>
        <taxon>Dikarya</taxon>
        <taxon>Ascomycota</taxon>
        <taxon>Pezizomycotina</taxon>
        <taxon>Dothideomycetes</taxon>
        <taxon>Dothideomycetidae</taxon>
        <taxon>Mycosphaerellales</taxon>
        <taxon>Teratosphaeriaceae</taxon>
        <taxon>Salinomyces</taxon>
    </lineage>
</organism>
<evidence type="ECO:0008006" key="3">
    <source>
        <dbReference type="Google" id="ProtNLM"/>
    </source>
</evidence>
<sequence>MSTSTAASFLGLPAELRNAIYDLVLHNPKDDKTVRQHQNPNSRCGILATCRQIRQETLPMFYALNHFVLQLRACSTSKFQAAVNSLWTIKKHIKQTSKGVNFGGFKIQICGTIWPNLLALRPLLHFVRETGFHPATEAQRRQYREAIKSGDRTSLERVASASMFKMSIDDHVILQAVLEEAVLLALDAHDRGISSSALDKAFGELVRRKTRYGKGRARLMQHWRRKRRVAEKRQRLVTRVVQASFQQLAI</sequence>
<dbReference type="Proteomes" id="UP000308549">
    <property type="component" value="Unassembled WGS sequence"/>
</dbReference>
<comment type="caution">
    <text evidence="1">The sequence shown here is derived from an EMBL/GenBank/DDBJ whole genome shotgun (WGS) entry which is preliminary data.</text>
</comment>
<protein>
    <recommendedName>
        <fullName evidence="3">F-box domain-containing protein</fullName>
    </recommendedName>
</protein>
<evidence type="ECO:0000313" key="1">
    <source>
        <dbReference type="EMBL" id="TKA28447.1"/>
    </source>
</evidence>